<reference evidence="4" key="1">
    <citation type="journal article" date="2022" name="G3 (Bethesda)">
        <title>High quality genome of the basidiomycete yeast Dioszegia hungarica PDD-24b-2 isolated from cloud water.</title>
        <authorList>
            <person name="Jarrige D."/>
            <person name="Haridas S."/>
            <person name="Bleykasten-Grosshans C."/>
            <person name="Joly M."/>
            <person name="Nadalig T."/>
            <person name="Sancelme M."/>
            <person name="Vuilleumier S."/>
            <person name="Grigoriev I.V."/>
            <person name="Amato P."/>
            <person name="Bringel F."/>
        </authorList>
    </citation>
    <scope>NUCLEOTIDE SEQUENCE</scope>
    <source>
        <strain evidence="4">PDD-24b-2</strain>
    </source>
</reference>
<sequence>MDPKAGAIQARLQQQSSIFQKLEGDLTEVITARQRLDSQLSENEVVLKEFTLLKPHNTVYKLVGPSLVSQDQAEARGNVEKRLEFIRAEIKRVETQLKEQEEKVGKKRGEIMALQQELQALQPSGPE</sequence>
<dbReference type="GO" id="GO:0016272">
    <property type="term" value="C:prefoldin complex"/>
    <property type="evidence" value="ECO:0007669"/>
    <property type="project" value="InterPro"/>
</dbReference>
<organism evidence="4 5">
    <name type="scientific">Dioszegia hungarica</name>
    <dbReference type="NCBI Taxonomy" id="4972"/>
    <lineage>
        <taxon>Eukaryota</taxon>
        <taxon>Fungi</taxon>
        <taxon>Dikarya</taxon>
        <taxon>Basidiomycota</taxon>
        <taxon>Agaricomycotina</taxon>
        <taxon>Tremellomycetes</taxon>
        <taxon>Tremellales</taxon>
        <taxon>Bulleribasidiaceae</taxon>
        <taxon>Dioszegia</taxon>
    </lineage>
</organism>
<accession>A0AA38LR16</accession>
<keyword evidence="5" id="KW-1185">Reference proteome</keyword>
<dbReference type="CDD" id="cd23161">
    <property type="entry name" value="Prefoldin_6"/>
    <property type="match status" value="1"/>
</dbReference>
<dbReference type="FunFam" id="1.10.287.370:FF:000003">
    <property type="entry name" value="Prefoldin subunit 6"/>
    <property type="match status" value="1"/>
</dbReference>
<dbReference type="GO" id="GO:0006457">
    <property type="term" value="P:protein folding"/>
    <property type="evidence" value="ECO:0007669"/>
    <property type="project" value="InterPro"/>
</dbReference>
<dbReference type="InterPro" id="IPR002777">
    <property type="entry name" value="PFD_beta-like"/>
</dbReference>
<evidence type="ECO:0000256" key="3">
    <source>
        <dbReference type="SAM" id="Coils"/>
    </source>
</evidence>
<evidence type="ECO:0000313" key="5">
    <source>
        <dbReference type="Proteomes" id="UP001164286"/>
    </source>
</evidence>
<keyword evidence="2" id="KW-0143">Chaperone</keyword>
<dbReference type="SUPFAM" id="SSF46579">
    <property type="entry name" value="Prefoldin"/>
    <property type="match status" value="1"/>
</dbReference>
<dbReference type="Proteomes" id="UP001164286">
    <property type="component" value="Unassembled WGS sequence"/>
</dbReference>
<name>A0AA38LR16_9TREE</name>
<dbReference type="GO" id="GO:0051087">
    <property type="term" value="F:protein-folding chaperone binding"/>
    <property type="evidence" value="ECO:0007669"/>
    <property type="project" value="TreeGrafter"/>
</dbReference>
<dbReference type="PANTHER" id="PTHR21431:SF0">
    <property type="entry name" value="PREFOLDIN SUBUNIT 6"/>
    <property type="match status" value="1"/>
</dbReference>
<proteinExistence type="inferred from homology"/>
<dbReference type="GO" id="GO:0051131">
    <property type="term" value="P:chaperone-mediated protein complex assembly"/>
    <property type="evidence" value="ECO:0007669"/>
    <property type="project" value="TreeGrafter"/>
</dbReference>
<protein>
    <submittedName>
        <fullName evidence="4">Prefoldin</fullName>
    </submittedName>
</protein>
<comment type="caution">
    <text evidence="4">The sequence shown here is derived from an EMBL/GenBank/DDBJ whole genome shotgun (WGS) entry which is preliminary data.</text>
</comment>
<dbReference type="RefSeq" id="XP_052942040.1">
    <property type="nucleotide sequence ID" value="XM_053091155.1"/>
</dbReference>
<dbReference type="GeneID" id="77730360"/>
<keyword evidence="3" id="KW-0175">Coiled coil</keyword>
<dbReference type="InterPro" id="IPR009053">
    <property type="entry name" value="Prefoldin"/>
</dbReference>
<feature type="coiled-coil region" evidence="3">
    <location>
        <begin position="76"/>
        <end position="117"/>
    </location>
</feature>
<dbReference type="EMBL" id="JAKWFO010000014">
    <property type="protein sequence ID" value="KAI9632263.1"/>
    <property type="molecule type" value="Genomic_DNA"/>
</dbReference>
<dbReference type="GO" id="GO:0051082">
    <property type="term" value="F:unfolded protein binding"/>
    <property type="evidence" value="ECO:0007669"/>
    <property type="project" value="InterPro"/>
</dbReference>
<comment type="similarity">
    <text evidence="1">Belongs to the prefoldin subunit beta family.</text>
</comment>
<dbReference type="Pfam" id="PF01920">
    <property type="entry name" value="Prefoldin_2"/>
    <property type="match status" value="1"/>
</dbReference>
<dbReference type="PANTHER" id="PTHR21431">
    <property type="entry name" value="PREFOLDIN SUBUNIT 6"/>
    <property type="match status" value="1"/>
</dbReference>
<dbReference type="Gene3D" id="1.10.287.370">
    <property type="match status" value="1"/>
</dbReference>
<evidence type="ECO:0000256" key="2">
    <source>
        <dbReference type="ARBA" id="ARBA00023186"/>
    </source>
</evidence>
<dbReference type="GO" id="GO:0005737">
    <property type="term" value="C:cytoplasm"/>
    <property type="evidence" value="ECO:0007669"/>
    <property type="project" value="TreeGrafter"/>
</dbReference>
<gene>
    <name evidence="4" type="ORF">MKK02DRAFT_40568</name>
</gene>
<evidence type="ECO:0000313" key="4">
    <source>
        <dbReference type="EMBL" id="KAI9632263.1"/>
    </source>
</evidence>
<evidence type="ECO:0000256" key="1">
    <source>
        <dbReference type="ARBA" id="ARBA00008045"/>
    </source>
</evidence>
<dbReference type="AlphaFoldDB" id="A0AA38LR16"/>